<gene>
    <name evidence="2" type="ORF">EJ04DRAFT_142947</name>
</gene>
<protein>
    <submittedName>
        <fullName evidence="2">Uncharacterized protein</fullName>
    </submittedName>
</protein>
<dbReference type="AlphaFoldDB" id="A0A9P4V4X3"/>
<dbReference type="OrthoDB" id="5226996at2759"/>
<feature type="compositionally biased region" description="Low complexity" evidence="1">
    <location>
        <begin position="264"/>
        <end position="275"/>
    </location>
</feature>
<feature type="compositionally biased region" description="Polar residues" evidence="1">
    <location>
        <begin position="47"/>
        <end position="73"/>
    </location>
</feature>
<proteinExistence type="predicted"/>
<accession>A0A9P4V4X3</accession>
<sequence>MADDEIRPRTSRFQEGTMNSTTSIHPPPSDVWQELGIDNLIDRFNEENNTPAPSASTKPLPQTPSSTVPQSAFSKFSQSVRSFFQGSTFSGLGKRKAEHISKDDKEQRAKDDRKAEAERAYHLAKEQGLLPTPKVFNRPIARSRKPLSSSPNVQAERTLRASTSKKDLAKQAKLSKRVSNLEQKLVEARRELLVVMNGENAPPVPVLPQPPPEAPSVSPEPKQSETPTPAPTVEVMKKQESTTAAVASAPPRKIVKKRKINDNSYVSTESESDSSVKSKKAKSKTTKKLKRSTRLTKKRSTIAPDYAVVVVPDGMEVPPLPSIPNGVQGKRVAVRGREDGYGGLEHEMF</sequence>
<dbReference type="Proteomes" id="UP000799444">
    <property type="component" value="Unassembled WGS sequence"/>
</dbReference>
<reference evidence="2" key="1">
    <citation type="journal article" date="2020" name="Stud. Mycol.">
        <title>101 Dothideomycetes genomes: a test case for predicting lifestyles and emergence of pathogens.</title>
        <authorList>
            <person name="Haridas S."/>
            <person name="Albert R."/>
            <person name="Binder M."/>
            <person name="Bloem J."/>
            <person name="Labutti K."/>
            <person name="Salamov A."/>
            <person name="Andreopoulos B."/>
            <person name="Baker S."/>
            <person name="Barry K."/>
            <person name="Bills G."/>
            <person name="Bluhm B."/>
            <person name="Cannon C."/>
            <person name="Castanera R."/>
            <person name="Culley D."/>
            <person name="Daum C."/>
            <person name="Ezra D."/>
            <person name="Gonzalez J."/>
            <person name="Henrissat B."/>
            <person name="Kuo A."/>
            <person name="Liang C."/>
            <person name="Lipzen A."/>
            <person name="Lutzoni F."/>
            <person name="Magnuson J."/>
            <person name="Mondo S."/>
            <person name="Nolan M."/>
            <person name="Ohm R."/>
            <person name="Pangilinan J."/>
            <person name="Park H.-J."/>
            <person name="Ramirez L."/>
            <person name="Alfaro M."/>
            <person name="Sun H."/>
            <person name="Tritt A."/>
            <person name="Yoshinaga Y."/>
            <person name="Zwiers L.-H."/>
            <person name="Turgeon B."/>
            <person name="Goodwin S."/>
            <person name="Spatafora J."/>
            <person name="Crous P."/>
            <person name="Grigoriev I."/>
        </authorList>
    </citation>
    <scope>NUCLEOTIDE SEQUENCE</scope>
    <source>
        <strain evidence="2">CBS 125425</strain>
    </source>
</reference>
<feature type="compositionally biased region" description="Pro residues" evidence="1">
    <location>
        <begin position="202"/>
        <end position="214"/>
    </location>
</feature>
<feature type="compositionally biased region" description="Polar residues" evidence="1">
    <location>
        <begin position="146"/>
        <end position="155"/>
    </location>
</feature>
<feature type="compositionally biased region" description="Polar residues" evidence="1">
    <location>
        <begin position="11"/>
        <end position="24"/>
    </location>
</feature>
<feature type="region of interest" description="Disordered" evidence="1">
    <location>
        <begin position="44"/>
        <end position="73"/>
    </location>
</feature>
<keyword evidence="3" id="KW-1185">Reference proteome</keyword>
<comment type="caution">
    <text evidence="2">The sequence shown here is derived from an EMBL/GenBank/DDBJ whole genome shotgun (WGS) entry which is preliminary data.</text>
</comment>
<evidence type="ECO:0000313" key="2">
    <source>
        <dbReference type="EMBL" id="KAF2736846.1"/>
    </source>
</evidence>
<organism evidence="2 3">
    <name type="scientific">Polyplosphaeria fusca</name>
    <dbReference type="NCBI Taxonomy" id="682080"/>
    <lineage>
        <taxon>Eukaryota</taxon>
        <taxon>Fungi</taxon>
        <taxon>Dikarya</taxon>
        <taxon>Ascomycota</taxon>
        <taxon>Pezizomycotina</taxon>
        <taxon>Dothideomycetes</taxon>
        <taxon>Pleosporomycetidae</taxon>
        <taxon>Pleosporales</taxon>
        <taxon>Tetraplosphaeriaceae</taxon>
        <taxon>Polyplosphaeria</taxon>
    </lineage>
</organism>
<evidence type="ECO:0000256" key="1">
    <source>
        <dbReference type="SAM" id="MobiDB-lite"/>
    </source>
</evidence>
<feature type="region of interest" description="Disordered" evidence="1">
    <location>
        <begin position="1"/>
        <end position="32"/>
    </location>
</feature>
<dbReference type="EMBL" id="ML996121">
    <property type="protein sequence ID" value="KAF2736846.1"/>
    <property type="molecule type" value="Genomic_DNA"/>
</dbReference>
<feature type="region of interest" description="Disordered" evidence="1">
    <location>
        <begin position="200"/>
        <end position="299"/>
    </location>
</feature>
<evidence type="ECO:0000313" key="3">
    <source>
        <dbReference type="Proteomes" id="UP000799444"/>
    </source>
</evidence>
<name>A0A9P4V4X3_9PLEO</name>
<feature type="region of interest" description="Disordered" evidence="1">
    <location>
        <begin position="87"/>
        <end position="181"/>
    </location>
</feature>
<feature type="compositionally biased region" description="Basic residues" evidence="1">
    <location>
        <begin position="277"/>
        <end position="299"/>
    </location>
</feature>
<feature type="compositionally biased region" description="Basic and acidic residues" evidence="1">
    <location>
        <begin position="98"/>
        <end position="125"/>
    </location>
</feature>